<feature type="domain" description="Ap4A phosphorylase 1/2 N-terminal" evidence="17">
    <location>
        <begin position="3"/>
        <end position="159"/>
    </location>
</feature>
<comment type="subcellular location">
    <subcellularLocation>
        <location evidence="3">Cytoplasm</location>
    </subcellularLocation>
    <subcellularLocation>
        <location evidence="2">Nucleus</location>
    </subcellularLocation>
</comment>
<dbReference type="InterPro" id="IPR019200">
    <property type="entry name" value="ATP_adenylylTrfase_C"/>
</dbReference>
<comment type="cofactor">
    <cofactor evidence="1">
        <name>a divalent metal cation</name>
        <dbReference type="ChEBI" id="CHEBI:60240"/>
    </cofactor>
</comment>
<proteinExistence type="inferred from homology"/>
<dbReference type="STRING" id="1071382.H2AYK7"/>
<organism evidence="18 19">
    <name type="scientific">Kazachstania africana (strain ATCC 22294 / BCRC 22015 / CBS 2517 / CECT 1963 / NBRC 1671 / NRRL Y-8276)</name>
    <name type="common">Yeast</name>
    <name type="synonym">Kluyveromyces africanus</name>
    <dbReference type="NCBI Taxonomy" id="1071382"/>
    <lineage>
        <taxon>Eukaryota</taxon>
        <taxon>Fungi</taxon>
        <taxon>Dikarya</taxon>
        <taxon>Ascomycota</taxon>
        <taxon>Saccharomycotina</taxon>
        <taxon>Saccharomycetes</taxon>
        <taxon>Saccharomycetales</taxon>
        <taxon>Saccharomycetaceae</taxon>
        <taxon>Kazachstania</taxon>
    </lineage>
</organism>
<dbReference type="AlphaFoldDB" id="H2AYK7"/>
<evidence type="ECO:0000256" key="8">
    <source>
        <dbReference type="ARBA" id="ARBA00022801"/>
    </source>
</evidence>
<keyword evidence="9" id="KW-0067">ATP-binding</keyword>
<dbReference type="GO" id="GO:0005737">
    <property type="term" value="C:cytoplasm"/>
    <property type="evidence" value="ECO:0007669"/>
    <property type="project" value="UniProtKB-SubCell"/>
</dbReference>
<reference evidence="18 19" key="1">
    <citation type="journal article" date="2011" name="Proc. Natl. Acad. Sci. U.S.A.">
        <title>Evolutionary erosion of yeast sex chromosomes by mating-type switching accidents.</title>
        <authorList>
            <person name="Gordon J.L."/>
            <person name="Armisen D."/>
            <person name="Proux-Wera E."/>
            <person name="Oheigeartaigh S.S."/>
            <person name="Byrne K.P."/>
            <person name="Wolfe K.H."/>
        </authorList>
    </citation>
    <scope>NUCLEOTIDE SEQUENCE [LARGE SCALE GENOMIC DNA]</scope>
    <source>
        <strain evidence="19">ATCC 22294 / BCRC 22015 / CBS 2517 / CECT 1963 / NBRC 1671 / NRRL Y-8276</strain>
    </source>
</reference>
<evidence type="ECO:0000256" key="5">
    <source>
        <dbReference type="ARBA" id="ARBA00022490"/>
    </source>
</evidence>
<dbReference type="GeneID" id="13883395"/>
<feature type="binding site" evidence="15">
    <location>
        <begin position="87"/>
        <end position="88"/>
    </location>
    <ligand>
        <name>substrate</name>
    </ligand>
</feature>
<comment type="catalytic activity">
    <reaction evidence="12">
        <text>sulfate + ADP + H(+) = adenosine 5'-phosphosulfate + phosphate</text>
        <dbReference type="Rhea" id="RHEA:16529"/>
        <dbReference type="ChEBI" id="CHEBI:15378"/>
        <dbReference type="ChEBI" id="CHEBI:16189"/>
        <dbReference type="ChEBI" id="CHEBI:43474"/>
        <dbReference type="ChEBI" id="CHEBI:58243"/>
        <dbReference type="ChEBI" id="CHEBI:456216"/>
        <dbReference type="EC" id="2.7.7.5"/>
    </reaction>
</comment>
<evidence type="ECO:0000256" key="11">
    <source>
        <dbReference type="ARBA" id="ARBA00050267"/>
    </source>
</evidence>
<feature type="binding site" evidence="15">
    <location>
        <begin position="145"/>
        <end position="148"/>
    </location>
    <ligand>
        <name>substrate</name>
    </ligand>
</feature>
<dbReference type="SUPFAM" id="SSF54197">
    <property type="entry name" value="HIT-like"/>
    <property type="match status" value="1"/>
</dbReference>
<dbReference type="InterPro" id="IPR036265">
    <property type="entry name" value="HIT-like_sf"/>
</dbReference>
<dbReference type="GO" id="GO:0009164">
    <property type="term" value="P:nucleoside catabolic process"/>
    <property type="evidence" value="ECO:0007669"/>
    <property type="project" value="EnsemblFungi"/>
</dbReference>
<dbReference type="KEGG" id="kaf:KAFR_0H03740"/>
<evidence type="ECO:0000259" key="17">
    <source>
        <dbReference type="Pfam" id="PF19327"/>
    </source>
</evidence>
<gene>
    <name evidence="18" type="primary">KAFR0H03740</name>
    <name evidence="18" type="ORF">KAFR_0H03740</name>
</gene>
<keyword evidence="10" id="KW-0539">Nucleus</keyword>
<dbReference type="PANTHER" id="PTHR38420:SF1">
    <property type="entry name" value="PUTATIVE (AFU_ORTHOLOGUE AFUA_5G14690)-RELATED"/>
    <property type="match status" value="1"/>
</dbReference>
<comment type="subunit">
    <text evidence="4">Monomer.</text>
</comment>
<dbReference type="PIRSF" id="PIRSF000846">
    <property type="entry name" value="ATP_adenylyltr"/>
    <property type="match status" value="1"/>
</dbReference>
<evidence type="ECO:0000256" key="12">
    <source>
        <dbReference type="ARBA" id="ARBA00050541"/>
    </source>
</evidence>
<evidence type="ECO:0000256" key="7">
    <source>
        <dbReference type="ARBA" id="ARBA00022741"/>
    </source>
</evidence>
<evidence type="ECO:0000256" key="15">
    <source>
        <dbReference type="PIRSR" id="PIRSR000846-2"/>
    </source>
</evidence>
<dbReference type="GO" id="GO:0005524">
    <property type="term" value="F:ATP binding"/>
    <property type="evidence" value="ECO:0007669"/>
    <property type="project" value="UniProtKB-KW"/>
</dbReference>
<evidence type="ECO:0000259" key="16">
    <source>
        <dbReference type="Pfam" id="PF09830"/>
    </source>
</evidence>
<dbReference type="Pfam" id="PF09830">
    <property type="entry name" value="ATP_transf"/>
    <property type="match status" value="1"/>
</dbReference>
<keyword evidence="19" id="KW-1185">Reference proteome</keyword>
<dbReference type="FunCoup" id="H2AYK7">
    <property type="interactions" value="192"/>
</dbReference>
<feature type="binding site" evidence="15">
    <location>
        <position position="139"/>
    </location>
    <ligand>
        <name>substrate</name>
    </ligand>
</feature>
<keyword evidence="5" id="KW-0963">Cytoplasm</keyword>
<feature type="binding site" evidence="15">
    <location>
        <begin position="279"/>
        <end position="281"/>
    </location>
    <ligand>
        <name>substrate</name>
    </ligand>
</feature>
<evidence type="ECO:0000256" key="9">
    <source>
        <dbReference type="ARBA" id="ARBA00022840"/>
    </source>
</evidence>
<dbReference type="FunFam" id="3.30.428.70:FF:000001">
    <property type="entry name" value="APA1p AP4A phosphorylase"/>
    <property type="match status" value="1"/>
</dbReference>
<dbReference type="eggNOG" id="ENOG502QRAQ">
    <property type="taxonomic scope" value="Eukaryota"/>
</dbReference>
<dbReference type="GO" id="GO:0004780">
    <property type="term" value="F:sulfate adenylyltransferase (ADP) activity"/>
    <property type="evidence" value="ECO:0007669"/>
    <property type="project" value="UniProtKB-EC"/>
</dbReference>
<evidence type="ECO:0000256" key="1">
    <source>
        <dbReference type="ARBA" id="ARBA00001968"/>
    </source>
</evidence>
<evidence type="ECO:0000313" key="18">
    <source>
        <dbReference type="EMBL" id="CCF59784.1"/>
    </source>
</evidence>
<evidence type="ECO:0000256" key="13">
    <source>
        <dbReference type="ARBA" id="ARBA00061129"/>
    </source>
</evidence>
<evidence type="ECO:0000256" key="3">
    <source>
        <dbReference type="ARBA" id="ARBA00004496"/>
    </source>
</evidence>
<evidence type="ECO:0000256" key="6">
    <source>
        <dbReference type="ARBA" id="ARBA00022679"/>
    </source>
</evidence>
<dbReference type="OrthoDB" id="10267950at2759"/>
<dbReference type="HOGENOM" id="CLU_049915_1_0_1"/>
<feature type="binding site" evidence="15">
    <location>
        <position position="53"/>
    </location>
    <ligand>
        <name>substrate</name>
    </ligand>
</feature>
<evidence type="ECO:0000256" key="14">
    <source>
        <dbReference type="PIRSR" id="PIRSR000846-1"/>
    </source>
</evidence>
<dbReference type="GO" id="GO:0005634">
    <property type="term" value="C:nucleus"/>
    <property type="evidence" value="ECO:0007669"/>
    <property type="project" value="UniProtKB-SubCell"/>
</dbReference>
<dbReference type="InterPro" id="IPR043171">
    <property type="entry name" value="Ap4A_phos1/2-like"/>
</dbReference>
<dbReference type="Pfam" id="PF19327">
    <property type="entry name" value="Ap4A_phos_N"/>
    <property type="match status" value="1"/>
</dbReference>
<dbReference type="GO" id="GO:0008796">
    <property type="term" value="F:bis(5'-nucleosyl)-tetraphosphatase activity"/>
    <property type="evidence" value="ECO:0007669"/>
    <property type="project" value="EnsemblFungi"/>
</dbReference>
<keyword evidence="7" id="KW-0547">Nucleotide-binding</keyword>
<dbReference type="InterPro" id="IPR045759">
    <property type="entry name" value="Ap4A_phos1/2_N"/>
</dbReference>
<name>H2AYK7_KAZAF</name>
<feature type="binding site" evidence="15">
    <location>
        <position position="286"/>
    </location>
    <ligand>
        <name>substrate</name>
    </ligand>
</feature>
<dbReference type="RefSeq" id="XP_003958919.1">
    <property type="nucleotide sequence ID" value="XM_003958870.1"/>
</dbReference>
<dbReference type="Proteomes" id="UP000005220">
    <property type="component" value="Chromosome 8"/>
</dbReference>
<feature type="active site" description="Nucleophile" evidence="14">
    <location>
        <position position="152"/>
    </location>
</feature>
<dbReference type="EMBL" id="HE650828">
    <property type="protein sequence ID" value="CCF59784.1"/>
    <property type="molecule type" value="Genomic_DNA"/>
</dbReference>
<feature type="binding site" evidence="15">
    <location>
        <position position="154"/>
    </location>
    <ligand>
        <name>substrate</name>
    </ligand>
</feature>
<comment type="catalytic activity">
    <reaction evidence="11">
        <text>ADP + ATP + H(+) = P(1),P(4)-bis(5'-adenosyl) tetraphosphate + phosphate</text>
        <dbReference type="Rhea" id="RHEA:16577"/>
        <dbReference type="ChEBI" id="CHEBI:15378"/>
        <dbReference type="ChEBI" id="CHEBI:30616"/>
        <dbReference type="ChEBI" id="CHEBI:43474"/>
        <dbReference type="ChEBI" id="CHEBI:58141"/>
        <dbReference type="ChEBI" id="CHEBI:456216"/>
        <dbReference type="EC" id="2.7.7.53"/>
    </reaction>
</comment>
<comment type="similarity">
    <text evidence="13">Belongs to the ATP adenylyltransferase family.</text>
</comment>
<feature type="domain" description="ATP adenylyltransferase C-terminal" evidence="16">
    <location>
        <begin position="189"/>
        <end position="315"/>
    </location>
</feature>
<feature type="binding site" evidence="15">
    <location>
        <position position="290"/>
    </location>
    <ligand>
        <name>substrate</name>
    </ligand>
</feature>
<protein>
    <submittedName>
        <fullName evidence="18">Uncharacterized protein</fullName>
    </submittedName>
</protein>
<dbReference type="InterPro" id="IPR009163">
    <property type="entry name" value="Ap4A_phos1/2"/>
</dbReference>
<dbReference type="Gene3D" id="3.30.428.70">
    <property type="match status" value="1"/>
</dbReference>
<dbReference type="PANTHER" id="PTHR38420">
    <property type="entry name" value="AP-4-A PHOSPHORYLASE II"/>
    <property type="match status" value="1"/>
</dbReference>
<sequence length="327" mass="37148">MFPENVRELISDKYEKAVNNGDVKLIEATSKKFKDSKTGMQYFVNLAPSLGEKIKSTEESKEDPFARPAEELTVLADVAENYQLLLNKFPVVPEHSLLVTKEFQDQSSALTPKELMMAYNLVVKMDDEDENLKHLLFYNCGPSSGSSQDHKHLQIMKLPNNFIPFQEKLCSGKEHFLPDFKTEPLQDAKVSFAHFVLPLPESPEDVNEDLLAMCYISLLQRALTFFQDWLNERPDLVKSYNVLLTKSWICIVPRSNEGFNLDDQDDQKSNDPKLDMSVNATGYAGLILTKSQEAFDKIADSPNVIDDLLLNCGFPNSSEQKPSEYNY</sequence>
<evidence type="ECO:0000256" key="2">
    <source>
        <dbReference type="ARBA" id="ARBA00004123"/>
    </source>
</evidence>
<evidence type="ECO:0000256" key="4">
    <source>
        <dbReference type="ARBA" id="ARBA00011245"/>
    </source>
</evidence>
<keyword evidence="6" id="KW-0808">Transferase</keyword>
<evidence type="ECO:0000256" key="10">
    <source>
        <dbReference type="ARBA" id="ARBA00023242"/>
    </source>
</evidence>
<accession>H2AYK7</accession>
<keyword evidence="8" id="KW-0378">Hydrolase</keyword>
<dbReference type="GO" id="GO:0009117">
    <property type="term" value="P:nucleotide metabolic process"/>
    <property type="evidence" value="ECO:0007669"/>
    <property type="project" value="InterPro"/>
</dbReference>
<evidence type="ECO:0000313" key="19">
    <source>
        <dbReference type="Proteomes" id="UP000005220"/>
    </source>
</evidence>
<dbReference type="InParanoid" id="H2AYK7"/>
<dbReference type="GO" id="GO:0003877">
    <property type="term" value="F:ATP:ADP adenylyltransferase activity"/>
    <property type="evidence" value="ECO:0007669"/>
    <property type="project" value="UniProtKB-EC"/>
</dbReference>